<keyword evidence="5 6" id="KW-0949">S-adenosyl-L-methionine</keyword>
<dbReference type="SUPFAM" id="SSF53335">
    <property type="entry name" value="S-adenosyl-L-methionine-dependent methyltransferases"/>
    <property type="match status" value="1"/>
</dbReference>
<dbReference type="CDD" id="cd02440">
    <property type="entry name" value="AdoMet_MTases"/>
    <property type="match status" value="1"/>
</dbReference>
<dbReference type="FunFam" id="3.40.50.150:FF:000041">
    <property type="entry name" value="Ribosomal RNA small subunit methyltransferase G"/>
    <property type="match status" value="1"/>
</dbReference>
<dbReference type="PANTHER" id="PTHR31760">
    <property type="entry name" value="S-ADENOSYL-L-METHIONINE-DEPENDENT METHYLTRANSFERASES SUPERFAMILY PROTEIN"/>
    <property type="match status" value="1"/>
</dbReference>
<feature type="binding site" evidence="6">
    <location>
        <position position="85"/>
    </location>
    <ligand>
        <name>S-adenosyl-L-methionine</name>
        <dbReference type="ChEBI" id="CHEBI:59789"/>
    </ligand>
</feature>
<name>I5ATX3_EUBC6</name>
<evidence type="ECO:0000256" key="6">
    <source>
        <dbReference type="HAMAP-Rule" id="MF_00074"/>
    </source>
</evidence>
<dbReference type="EC" id="2.1.1.-" evidence="6"/>
<dbReference type="EMBL" id="CM001487">
    <property type="protein sequence ID" value="EIM57246.1"/>
    <property type="molecule type" value="Genomic_DNA"/>
</dbReference>
<comment type="function">
    <text evidence="6">Specifically methylates the N7 position of a guanine in 16S rRNA.</text>
</comment>
<dbReference type="GO" id="GO:0005829">
    <property type="term" value="C:cytosol"/>
    <property type="evidence" value="ECO:0007669"/>
    <property type="project" value="TreeGrafter"/>
</dbReference>
<keyword evidence="8" id="KW-1185">Reference proteome</keyword>
<evidence type="ECO:0000256" key="4">
    <source>
        <dbReference type="ARBA" id="ARBA00022679"/>
    </source>
</evidence>
<comment type="caution">
    <text evidence="6">Lacks conserved residue(s) required for the propagation of feature annotation.</text>
</comment>
<dbReference type="STRING" id="633697.EubceDRAFT1_1448"/>
<dbReference type="Pfam" id="PF02527">
    <property type="entry name" value="GidB"/>
    <property type="match status" value="1"/>
</dbReference>
<dbReference type="eggNOG" id="COG0357">
    <property type="taxonomic scope" value="Bacteria"/>
</dbReference>
<dbReference type="AlphaFoldDB" id="I5ATX3"/>
<proteinExistence type="inferred from homology"/>
<feature type="binding site" evidence="6">
    <location>
        <begin position="131"/>
        <end position="132"/>
    </location>
    <ligand>
        <name>S-adenosyl-L-methionine</name>
        <dbReference type="ChEBI" id="CHEBI:59789"/>
    </ligand>
</feature>
<keyword evidence="1 6" id="KW-0963">Cytoplasm</keyword>
<dbReference type="OrthoDB" id="9808773at2"/>
<dbReference type="HOGENOM" id="CLU_065341_0_0_9"/>
<dbReference type="PANTHER" id="PTHR31760:SF0">
    <property type="entry name" value="S-ADENOSYL-L-METHIONINE-DEPENDENT METHYLTRANSFERASES SUPERFAMILY PROTEIN"/>
    <property type="match status" value="1"/>
</dbReference>
<keyword evidence="4 6" id="KW-0808">Transferase</keyword>
<evidence type="ECO:0000256" key="5">
    <source>
        <dbReference type="ARBA" id="ARBA00022691"/>
    </source>
</evidence>
<comment type="similarity">
    <text evidence="6">Belongs to the methyltransferase superfamily. RNA methyltransferase RsmG family.</text>
</comment>
<dbReference type="Proteomes" id="UP000005753">
    <property type="component" value="Chromosome"/>
</dbReference>
<evidence type="ECO:0000256" key="3">
    <source>
        <dbReference type="ARBA" id="ARBA00022603"/>
    </source>
</evidence>
<evidence type="ECO:0000313" key="7">
    <source>
        <dbReference type="EMBL" id="EIM57246.1"/>
    </source>
</evidence>
<evidence type="ECO:0000256" key="2">
    <source>
        <dbReference type="ARBA" id="ARBA00022552"/>
    </source>
</evidence>
<reference evidence="7 8" key="1">
    <citation type="submission" date="2010-08" db="EMBL/GenBank/DDBJ databases">
        <authorList>
            <consortium name="US DOE Joint Genome Institute (JGI-PGF)"/>
            <person name="Lucas S."/>
            <person name="Copeland A."/>
            <person name="Lapidus A."/>
            <person name="Cheng J.-F."/>
            <person name="Bruce D."/>
            <person name="Goodwin L."/>
            <person name="Pitluck S."/>
            <person name="Land M.L."/>
            <person name="Hauser L."/>
            <person name="Chang Y.-J."/>
            <person name="Anderson I.J."/>
            <person name="Johnson E."/>
            <person name="Mulhopadhyay B."/>
            <person name="Kyrpides N."/>
            <person name="Woyke T.J."/>
        </authorList>
    </citation>
    <scope>NUCLEOTIDE SEQUENCE [LARGE SCALE GENOMIC DNA]</scope>
    <source>
        <strain evidence="7 8">6</strain>
    </source>
</reference>
<sequence>METYDLSILEDETAKLGLKLTDTQKKQFIRYYEMLVEWNKVMNLTAITEYDEVISKHFVDSLTLARDINFDNVGNLIDVGTGAGFPGLPLAIAYPNVRVTLVDSLMKRVKFLNEVIGALGLTNVEAFHSRAEEAGHNRKFRGQYDLVVSRAVANLSTLLEYCTPFAKKDGTIAAYKSNKAEMEVEAAGNALKLLKCSLEKMDKFTLGNEDMERNILIIRKKGDTPKAYPRKAGTPSKSPL</sequence>
<dbReference type="Gene3D" id="3.40.50.150">
    <property type="entry name" value="Vaccinia Virus protein VP39"/>
    <property type="match status" value="1"/>
</dbReference>
<gene>
    <name evidence="6" type="primary">rsmG</name>
    <name evidence="7" type="ORF">EubceDRAFT1_1448</name>
</gene>
<feature type="binding site" evidence="6">
    <location>
        <position position="150"/>
    </location>
    <ligand>
        <name>S-adenosyl-L-methionine</name>
        <dbReference type="ChEBI" id="CHEBI:59789"/>
    </ligand>
</feature>
<reference evidence="7 8" key="2">
    <citation type="submission" date="2012-02" db="EMBL/GenBank/DDBJ databases">
        <title>Improved High-Quality Draft sequence of Eubacterium cellulosolvens 6.</title>
        <authorList>
            <consortium name="US DOE Joint Genome Institute"/>
            <person name="Lucas S."/>
            <person name="Han J."/>
            <person name="Lapidus A."/>
            <person name="Cheng J.-F."/>
            <person name="Goodwin L."/>
            <person name="Pitluck S."/>
            <person name="Peters L."/>
            <person name="Mikhailova N."/>
            <person name="Gu W."/>
            <person name="Detter J.C."/>
            <person name="Han C."/>
            <person name="Tapia R."/>
            <person name="Land M."/>
            <person name="Hauser L."/>
            <person name="Kyrpides N."/>
            <person name="Ivanova N."/>
            <person name="Pagani I."/>
            <person name="Johnson E."/>
            <person name="Mukhopadhyay B."/>
            <person name="Anderson I."/>
            <person name="Woyke T."/>
        </authorList>
    </citation>
    <scope>NUCLEOTIDE SEQUENCE [LARGE SCALE GENOMIC DNA]</scope>
    <source>
        <strain evidence="7 8">6</strain>
    </source>
</reference>
<organism evidence="7 8">
    <name type="scientific">Eubacterium cellulosolvens (strain ATCC 43171 / JCM 9499 / 6)</name>
    <name type="common">Cillobacterium cellulosolvens</name>
    <dbReference type="NCBI Taxonomy" id="633697"/>
    <lineage>
        <taxon>Bacteria</taxon>
        <taxon>Bacillati</taxon>
        <taxon>Bacillota</taxon>
        <taxon>Clostridia</taxon>
        <taxon>Eubacteriales</taxon>
        <taxon>Eubacteriaceae</taxon>
        <taxon>Eubacterium</taxon>
    </lineage>
</organism>
<keyword evidence="3 6" id="KW-0489">Methyltransferase</keyword>
<dbReference type="InterPro" id="IPR029063">
    <property type="entry name" value="SAM-dependent_MTases_sf"/>
</dbReference>
<dbReference type="HAMAP" id="MF_00074">
    <property type="entry name" value="16SrRNA_methyltr_G"/>
    <property type="match status" value="1"/>
</dbReference>
<evidence type="ECO:0000313" key="8">
    <source>
        <dbReference type="Proteomes" id="UP000005753"/>
    </source>
</evidence>
<keyword evidence="2 6" id="KW-0698">rRNA processing</keyword>
<feature type="binding site" evidence="6">
    <location>
        <position position="80"/>
    </location>
    <ligand>
        <name>S-adenosyl-L-methionine</name>
        <dbReference type="ChEBI" id="CHEBI:59789"/>
    </ligand>
</feature>
<comment type="subcellular location">
    <subcellularLocation>
        <location evidence="6">Cytoplasm</location>
    </subcellularLocation>
</comment>
<protein>
    <recommendedName>
        <fullName evidence="6">Ribosomal RNA small subunit methyltransferase G</fullName>
        <ecNumber evidence="6">2.1.1.-</ecNumber>
    </recommendedName>
    <alternativeName>
        <fullName evidence="6">16S rRNA 7-methylguanosine methyltransferase</fullName>
        <shortName evidence="6">16S rRNA m7G methyltransferase</shortName>
    </alternativeName>
</protein>
<dbReference type="PIRSF" id="PIRSF003078">
    <property type="entry name" value="GidB"/>
    <property type="match status" value="1"/>
</dbReference>
<dbReference type="NCBIfam" id="TIGR00138">
    <property type="entry name" value="rsmG_gidB"/>
    <property type="match status" value="1"/>
</dbReference>
<dbReference type="GO" id="GO:0070043">
    <property type="term" value="F:rRNA (guanine-N7-)-methyltransferase activity"/>
    <property type="evidence" value="ECO:0007669"/>
    <property type="project" value="UniProtKB-UniRule"/>
</dbReference>
<dbReference type="InterPro" id="IPR003682">
    <property type="entry name" value="rRNA_ssu_MeTfrase_G"/>
</dbReference>
<evidence type="ECO:0000256" key="1">
    <source>
        <dbReference type="ARBA" id="ARBA00022490"/>
    </source>
</evidence>
<accession>I5ATX3</accession>